<dbReference type="PRINTS" id="PR00413">
    <property type="entry name" value="HADHALOGNASE"/>
</dbReference>
<evidence type="ECO:0000313" key="2">
    <source>
        <dbReference type="EMBL" id="GFZ29808.1"/>
    </source>
</evidence>
<dbReference type="SUPFAM" id="SSF56784">
    <property type="entry name" value="HAD-like"/>
    <property type="match status" value="1"/>
</dbReference>
<evidence type="ECO:0008006" key="4">
    <source>
        <dbReference type="Google" id="ProtNLM"/>
    </source>
</evidence>
<gene>
    <name evidence="2" type="ORF">CSC2_03340</name>
</gene>
<dbReference type="RefSeq" id="WP_206867818.1">
    <property type="nucleotide sequence ID" value="NZ_BMBA01000001.1"/>
</dbReference>
<organism evidence="2 3">
    <name type="scientific">Clostridium zeae</name>
    <dbReference type="NCBI Taxonomy" id="2759022"/>
    <lineage>
        <taxon>Bacteria</taxon>
        <taxon>Bacillati</taxon>
        <taxon>Bacillota</taxon>
        <taxon>Clostridia</taxon>
        <taxon>Eubacteriales</taxon>
        <taxon>Clostridiaceae</taxon>
        <taxon>Clostridium</taxon>
    </lineage>
</organism>
<dbReference type="NCBIfam" id="TIGR01509">
    <property type="entry name" value="HAD-SF-IA-v3"/>
    <property type="match status" value="1"/>
</dbReference>
<dbReference type="InterPro" id="IPR036412">
    <property type="entry name" value="HAD-like_sf"/>
</dbReference>
<dbReference type="Proteomes" id="UP000663802">
    <property type="component" value="Unassembled WGS sequence"/>
</dbReference>
<evidence type="ECO:0000256" key="1">
    <source>
        <dbReference type="ARBA" id="ARBA00022801"/>
    </source>
</evidence>
<name>A0ABQ1E4Z8_9CLOT</name>
<reference evidence="2 3" key="1">
    <citation type="journal article" date="2021" name="Int. J. Syst. Evol. Microbiol.">
        <title>Clostridium zeae sp. nov., isolated from corn silage.</title>
        <authorList>
            <person name="Kobayashi H."/>
            <person name="Tanizawa Y."/>
            <person name="Yagura M."/>
            <person name="Sakamoto M."/>
            <person name="Ohkuma M."/>
            <person name="Tohno M."/>
        </authorList>
    </citation>
    <scope>NUCLEOTIDE SEQUENCE [LARGE SCALE GENOMIC DNA]</scope>
    <source>
        <strain evidence="2 3">CSC2</strain>
    </source>
</reference>
<comment type="caution">
    <text evidence="2">The sequence shown here is derived from an EMBL/GenBank/DDBJ whole genome shotgun (WGS) entry which is preliminary data.</text>
</comment>
<accession>A0ABQ1E4Z8</accession>
<dbReference type="Pfam" id="PF00702">
    <property type="entry name" value="Hydrolase"/>
    <property type="match status" value="1"/>
</dbReference>
<evidence type="ECO:0000313" key="3">
    <source>
        <dbReference type="Proteomes" id="UP000663802"/>
    </source>
</evidence>
<keyword evidence="3" id="KW-1185">Reference proteome</keyword>
<proteinExistence type="predicted"/>
<dbReference type="SFLD" id="SFLDS00003">
    <property type="entry name" value="Haloacid_Dehalogenase"/>
    <property type="match status" value="1"/>
</dbReference>
<dbReference type="NCBIfam" id="TIGR01549">
    <property type="entry name" value="HAD-SF-IA-v1"/>
    <property type="match status" value="1"/>
</dbReference>
<dbReference type="InterPro" id="IPR023198">
    <property type="entry name" value="PGP-like_dom2"/>
</dbReference>
<dbReference type="SFLD" id="SFLDG01129">
    <property type="entry name" value="C1.5:_HAD__Beta-PGM__Phosphata"/>
    <property type="match status" value="1"/>
</dbReference>
<dbReference type="InterPro" id="IPR006439">
    <property type="entry name" value="HAD-SF_hydro_IA"/>
</dbReference>
<dbReference type="EMBL" id="BMBA01000001">
    <property type="protein sequence ID" value="GFZ29808.1"/>
    <property type="molecule type" value="Genomic_DNA"/>
</dbReference>
<dbReference type="InterPro" id="IPR023214">
    <property type="entry name" value="HAD_sf"/>
</dbReference>
<sequence>MNHNIKVAFFDLFFTLITPRYNSLKNEYDVLNITKEQWEEYAEDIKLYTVRATGKEKNPYIIIKNIMKNIGQNENHQACEEILKLREDRFRQSLIEIDPKIISVLQHIKESGIKLCLISNVDIIDVMHWDKSPLKSLFHKVIFSYEVGFLKPNREIYELALEEMEVNSSECIFIGDGGSDELKGAKELGITTVLATHFLRRETSEHEKMKIFADFCIEDFDEIIEILFKDETF</sequence>
<keyword evidence="1" id="KW-0378">Hydrolase</keyword>
<dbReference type="PANTHER" id="PTHR43316">
    <property type="entry name" value="HYDROLASE, HALOACID DELAHOGENASE-RELATED"/>
    <property type="match status" value="1"/>
</dbReference>
<dbReference type="Gene3D" id="3.40.50.1000">
    <property type="entry name" value="HAD superfamily/HAD-like"/>
    <property type="match status" value="1"/>
</dbReference>
<dbReference type="Gene3D" id="1.10.150.240">
    <property type="entry name" value="Putative phosphatase, domain 2"/>
    <property type="match status" value="1"/>
</dbReference>
<protein>
    <recommendedName>
        <fullName evidence="4">HAD family hydrolase</fullName>
    </recommendedName>
</protein>
<dbReference type="InterPro" id="IPR051540">
    <property type="entry name" value="S-2-haloacid_dehalogenase"/>
</dbReference>